<feature type="signal peptide" evidence="5">
    <location>
        <begin position="1"/>
        <end position="25"/>
    </location>
</feature>
<sequence>MMKKQIMAALLAASSLCLTNSPVLAYPSIFPDSGYSWVGDTMPFFDGEEFRIFYLEDLRDGDTGFHPWSLLTTKDFTDYQHDSKVIPYDTSNEFAKDSALGTGSVVKGKDGLYHAFYTGFNWRSMPKETIMHAISRDLVSWQKVPEDSFHGSKPYIYDDTFRDPNVFYNEDYGEYWMLITTRSKKARGVIALYTSKDLKHWEDQGIFFENDMGSDANMECPTLLKYGDYWYLTFSDQWPSRVVHYRMAKDSKGPFVKPERDYFDASGFYAGKMVEDKDNLYLVGWTPTKAGGKDKNPTDWAGNLVAHQLKQREDGTLYPVPVEKMTERMQKPVEMAPITERGTVNDAGESYHFDGTGYADVVMPKMEGIRKITGHFKVAKQQGQFGLMFNVGPNQTGSLNLVFDPAKQQVAFYNTDTSRVHAAKPELAVPVSLQPDESYDFTLLIDGTVAVLYINDQMALSTRMYDLPEHQWGIFSAGSEVTLTGLQTSTL</sequence>
<dbReference type="GO" id="GO:0004564">
    <property type="term" value="F:beta-fructofuranosidase activity"/>
    <property type="evidence" value="ECO:0007669"/>
    <property type="project" value="UniProtKB-EC"/>
</dbReference>
<dbReference type="SMART" id="SM00640">
    <property type="entry name" value="Glyco_32"/>
    <property type="match status" value="1"/>
</dbReference>
<evidence type="ECO:0000313" key="8">
    <source>
        <dbReference type="EMBL" id="CUO04603.1"/>
    </source>
</evidence>
<evidence type="ECO:0000256" key="1">
    <source>
        <dbReference type="ARBA" id="ARBA00009902"/>
    </source>
</evidence>
<dbReference type="GO" id="GO:0005975">
    <property type="term" value="P:carbohydrate metabolic process"/>
    <property type="evidence" value="ECO:0007669"/>
    <property type="project" value="InterPro"/>
</dbReference>
<dbReference type="Gene3D" id="2.60.120.560">
    <property type="entry name" value="Exo-inulinase, domain 1"/>
    <property type="match status" value="1"/>
</dbReference>
<dbReference type="Pfam" id="PF16346">
    <property type="entry name" value="GH32_BT1760-like_C"/>
    <property type="match status" value="1"/>
</dbReference>
<dbReference type="Gene3D" id="2.115.10.20">
    <property type="entry name" value="Glycosyl hydrolase domain, family 43"/>
    <property type="match status" value="1"/>
</dbReference>
<dbReference type="AlphaFoldDB" id="A0A174BVB9"/>
<keyword evidence="9" id="KW-1185">Reference proteome</keyword>
<keyword evidence="4 8" id="KW-0326">Glycosidase</keyword>
<evidence type="ECO:0000259" key="7">
    <source>
        <dbReference type="Pfam" id="PF16346"/>
    </source>
</evidence>
<organism evidence="8 9">
    <name type="scientific">Mitsuokella jalaludinii</name>
    <dbReference type="NCBI Taxonomy" id="187979"/>
    <lineage>
        <taxon>Bacteria</taxon>
        <taxon>Bacillati</taxon>
        <taxon>Bacillota</taxon>
        <taxon>Negativicutes</taxon>
        <taxon>Selenomonadales</taxon>
        <taxon>Selenomonadaceae</taxon>
        <taxon>Mitsuokella</taxon>
    </lineage>
</organism>
<dbReference type="InterPro" id="IPR023296">
    <property type="entry name" value="Glyco_hydro_beta-prop_sf"/>
</dbReference>
<dbReference type="InterPro" id="IPR032507">
    <property type="entry name" value="BT1760-like_C"/>
</dbReference>
<dbReference type="SUPFAM" id="SSF49899">
    <property type="entry name" value="Concanavalin A-like lectins/glucanases"/>
    <property type="match status" value="1"/>
</dbReference>
<dbReference type="Pfam" id="PF00251">
    <property type="entry name" value="Glyco_hydro_32N"/>
    <property type="match status" value="1"/>
</dbReference>
<dbReference type="eggNOG" id="COG1621">
    <property type="taxonomic scope" value="Bacteria"/>
</dbReference>
<evidence type="ECO:0000256" key="3">
    <source>
        <dbReference type="ARBA" id="ARBA00022801"/>
    </source>
</evidence>
<dbReference type="EMBL" id="CYYU01000022">
    <property type="protein sequence ID" value="CUO04603.1"/>
    <property type="molecule type" value="Genomic_DNA"/>
</dbReference>
<proteinExistence type="inferred from homology"/>
<evidence type="ECO:0000256" key="2">
    <source>
        <dbReference type="ARBA" id="ARBA00012758"/>
    </source>
</evidence>
<dbReference type="InterPro" id="IPR001362">
    <property type="entry name" value="Glyco_hydro_32"/>
</dbReference>
<feature type="chain" id="PRO_5008018710" description="beta-fructofuranosidase" evidence="5">
    <location>
        <begin position="26"/>
        <end position="491"/>
    </location>
</feature>
<dbReference type="CDD" id="cd08995">
    <property type="entry name" value="GH32_EcAec43-like"/>
    <property type="match status" value="1"/>
</dbReference>
<name>A0A174BVB9_9FIRM</name>
<dbReference type="InterPro" id="IPR013148">
    <property type="entry name" value="Glyco_hydro_32_N"/>
</dbReference>
<keyword evidence="5" id="KW-0732">Signal</keyword>
<feature type="domain" description="Glycosyl hydrolase family 32 N-terminal" evidence="6">
    <location>
        <begin position="45"/>
        <end position="304"/>
    </location>
</feature>
<dbReference type="PANTHER" id="PTHR43101:SF1">
    <property type="entry name" value="BETA-FRUCTOSIDASE"/>
    <property type="match status" value="1"/>
</dbReference>
<dbReference type="PANTHER" id="PTHR43101">
    <property type="entry name" value="BETA-FRUCTOSIDASE"/>
    <property type="match status" value="1"/>
</dbReference>
<gene>
    <name evidence="8" type="primary">bfrA</name>
    <name evidence="8" type="ORF">ERS852385_02003</name>
</gene>
<dbReference type="SUPFAM" id="SSF75005">
    <property type="entry name" value="Arabinanase/levansucrase/invertase"/>
    <property type="match status" value="1"/>
</dbReference>
<evidence type="ECO:0000256" key="4">
    <source>
        <dbReference type="ARBA" id="ARBA00023295"/>
    </source>
</evidence>
<protein>
    <recommendedName>
        <fullName evidence="2">beta-fructofuranosidase</fullName>
        <ecNumber evidence="2">3.2.1.26</ecNumber>
    </recommendedName>
</protein>
<evidence type="ECO:0000313" key="9">
    <source>
        <dbReference type="Proteomes" id="UP000095546"/>
    </source>
</evidence>
<evidence type="ECO:0000256" key="5">
    <source>
        <dbReference type="SAM" id="SignalP"/>
    </source>
</evidence>
<dbReference type="InterPro" id="IPR051214">
    <property type="entry name" value="GH32_Enzymes"/>
</dbReference>
<reference evidence="8 9" key="1">
    <citation type="submission" date="2015-09" db="EMBL/GenBank/DDBJ databases">
        <authorList>
            <consortium name="Pathogen Informatics"/>
        </authorList>
    </citation>
    <scope>NUCLEOTIDE SEQUENCE [LARGE SCALE GENOMIC DNA]</scope>
    <source>
        <strain evidence="8 9">2789STDY5608828</strain>
    </source>
</reference>
<keyword evidence="3 8" id="KW-0378">Hydrolase</keyword>
<dbReference type="EC" id="3.2.1.26" evidence="2"/>
<dbReference type="STRING" id="187979.ERS852385_02003"/>
<accession>A0A174BVB9</accession>
<dbReference type="Proteomes" id="UP000095546">
    <property type="component" value="Unassembled WGS sequence"/>
</dbReference>
<comment type="similarity">
    <text evidence="1">Belongs to the glycosyl hydrolase 32 family.</text>
</comment>
<feature type="domain" description="BT1760-like C-terminal" evidence="7">
    <location>
        <begin position="332"/>
        <end position="486"/>
    </location>
</feature>
<dbReference type="InterPro" id="IPR013320">
    <property type="entry name" value="ConA-like_dom_sf"/>
</dbReference>
<evidence type="ECO:0000259" key="6">
    <source>
        <dbReference type="Pfam" id="PF00251"/>
    </source>
</evidence>